<name>A0A0J1BD34_RHOIS</name>
<comment type="cofactor">
    <cofactor evidence="2">
        <name>Mn(2+)</name>
        <dbReference type="ChEBI" id="CHEBI:29035"/>
    </cofactor>
</comment>
<dbReference type="OrthoDB" id="9806254at2"/>
<feature type="binding site" evidence="14">
    <location>
        <position position="223"/>
    </location>
    <ligand>
        <name>Mg(2+)</name>
        <dbReference type="ChEBI" id="CHEBI:18420"/>
    </ligand>
</feature>
<keyword evidence="7 14" id="KW-0028">Amino-acid biosynthesis</keyword>
<evidence type="ECO:0000256" key="8">
    <source>
        <dbReference type="ARBA" id="ARBA00022723"/>
    </source>
</evidence>
<dbReference type="NCBIfam" id="TIGR00169">
    <property type="entry name" value="leuB"/>
    <property type="match status" value="1"/>
</dbReference>
<dbReference type="HAMAP" id="MF_01033">
    <property type="entry name" value="LeuB_type1"/>
    <property type="match status" value="1"/>
</dbReference>
<evidence type="ECO:0000256" key="5">
    <source>
        <dbReference type="ARBA" id="ARBA00011738"/>
    </source>
</evidence>
<evidence type="ECO:0000256" key="3">
    <source>
        <dbReference type="ARBA" id="ARBA00004762"/>
    </source>
</evidence>
<feature type="binding site" evidence="14">
    <location>
        <position position="96"/>
    </location>
    <ligand>
        <name>substrate</name>
    </ligand>
</feature>
<dbReference type="GO" id="GO:0009098">
    <property type="term" value="P:L-leucine biosynthetic process"/>
    <property type="evidence" value="ECO:0007669"/>
    <property type="project" value="UniProtKB-UniRule"/>
</dbReference>
<evidence type="ECO:0000256" key="1">
    <source>
        <dbReference type="ARBA" id="ARBA00000624"/>
    </source>
</evidence>
<keyword evidence="18" id="KW-1185">Reference proteome</keyword>
<reference evidence="17" key="1">
    <citation type="submission" date="2015-05" db="EMBL/GenBank/DDBJ databases">
        <title>Permanent draft genome of Rhodopirellula islandicus K833.</title>
        <authorList>
            <person name="Kizina J."/>
            <person name="Richter M."/>
            <person name="Glockner F.O."/>
            <person name="Harder J."/>
        </authorList>
    </citation>
    <scope>NUCLEOTIDE SEQUENCE [LARGE SCALE GENOMIC DNA]</scope>
    <source>
        <strain evidence="17">K833</strain>
    </source>
</reference>
<comment type="similarity">
    <text evidence="4 14">Belongs to the isocitrate and isopropylmalate dehydrogenases family. LeuB type 1 subfamily.</text>
</comment>
<feature type="binding site" evidence="14">
    <location>
        <position position="223"/>
    </location>
    <ligand>
        <name>substrate</name>
    </ligand>
</feature>
<comment type="subcellular location">
    <subcellularLocation>
        <location evidence="14">Cytoplasm</location>
    </subcellularLocation>
</comment>
<dbReference type="InterPro" id="IPR019818">
    <property type="entry name" value="IsoCit/isopropylmalate_DH_CS"/>
</dbReference>
<comment type="caution">
    <text evidence="17">The sequence shown here is derived from an EMBL/GenBank/DDBJ whole genome shotgun (WGS) entry which is preliminary data.</text>
</comment>
<feature type="binding site" evidence="14">
    <location>
        <begin position="76"/>
        <end position="89"/>
    </location>
    <ligand>
        <name>NAD(+)</name>
        <dbReference type="ChEBI" id="CHEBI:57540"/>
    </ligand>
</feature>
<gene>
    <name evidence="14" type="primary">leuB</name>
    <name evidence="17" type="ORF">RISK_003445</name>
</gene>
<dbReference type="PANTHER" id="PTHR42979">
    <property type="entry name" value="3-ISOPROPYLMALATE DEHYDROGENASE"/>
    <property type="match status" value="1"/>
</dbReference>
<evidence type="ECO:0000256" key="4">
    <source>
        <dbReference type="ARBA" id="ARBA00008319"/>
    </source>
</evidence>
<dbReference type="InterPro" id="IPR004429">
    <property type="entry name" value="Isopropylmalate_DH"/>
</dbReference>
<dbReference type="SMART" id="SM01329">
    <property type="entry name" value="Iso_dh"/>
    <property type="match status" value="1"/>
</dbReference>
<evidence type="ECO:0000259" key="16">
    <source>
        <dbReference type="SMART" id="SM01329"/>
    </source>
</evidence>
<evidence type="ECO:0000256" key="11">
    <source>
        <dbReference type="ARBA" id="ARBA00023027"/>
    </source>
</evidence>
<keyword evidence="13 14" id="KW-0100">Branched-chain amino acid biosynthesis</keyword>
<feature type="binding site" evidence="14">
    <location>
        <position position="251"/>
    </location>
    <ligand>
        <name>Mg(2+)</name>
        <dbReference type="ChEBI" id="CHEBI:18420"/>
    </ligand>
</feature>
<evidence type="ECO:0000313" key="17">
    <source>
        <dbReference type="EMBL" id="KLU04391.1"/>
    </source>
</evidence>
<keyword evidence="14" id="KW-0963">Cytoplasm</keyword>
<evidence type="ECO:0000256" key="7">
    <source>
        <dbReference type="ARBA" id="ARBA00022605"/>
    </source>
</evidence>
<evidence type="ECO:0000256" key="14">
    <source>
        <dbReference type="HAMAP-Rule" id="MF_01033"/>
    </source>
</evidence>
<feature type="binding site" evidence="14">
    <location>
        <position position="134"/>
    </location>
    <ligand>
        <name>substrate</name>
    </ligand>
</feature>
<evidence type="ECO:0000256" key="13">
    <source>
        <dbReference type="ARBA" id="ARBA00023304"/>
    </source>
</evidence>
<feature type="site" description="Important for catalysis" evidence="14">
    <location>
        <position position="141"/>
    </location>
</feature>
<organism evidence="17 18">
    <name type="scientific">Rhodopirellula islandica</name>
    <dbReference type="NCBI Taxonomy" id="595434"/>
    <lineage>
        <taxon>Bacteria</taxon>
        <taxon>Pseudomonadati</taxon>
        <taxon>Planctomycetota</taxon>
        <taxon>Planctomycetia</taxon>
        <taxon>Pirellulales</taxon>
        <taxon>Pirellulaceae</taxon>
        <taxon>Rhodopirellula</taxon>
    </lineage>
</organism>
<dbReference type="SUPFAM" id="SSF53659">
    <property type="entry name" value="Isocitrate/Isopropylmalate dehydrogenase-like"/>
    <property type="match status" value="1"/>
</dbReference>
<dbReference type="Proteomes" id="UP000036367">
    <property type="component" value="Unassembled WGS sequence"/>
</dbReference>
<dbReference type="GO" id="GO:0051287">
    <property type="term" value="F:NAD binding"/>
    <property type="evidence" value="ECO:0007669"/>
    <property type="project" value="InterPro"/>
</dbReference>
<comment type="catalytic activity">
    <reaction evidence="1 14 15">
        <text>(2R,3S)-3-isopropylmalate + NAD(+) = 4-methyl-2-oxopentanoate + CO2 + NADH</text>
        <dbReference type="Rhea" id="RHEA:32271"/>
        <dbReference type="ChEBI" id="CHEBI:16526"/>
        <dbReference type="ChEBI" id="CHEBI:17865"/>
        <dbReference type="ChEBI" id="CHEBI:35121"/>
        <dbReference type="ChEBI" id="CHEBI:57540"/>
        <dbReference type="ChEBI" id="CHEBI:57945"/>
        <dbReference type="EC" id="1.1.1.85"/>
    </reaction>
</comment>
<evidence type="ECO:0000256" key="12">
    <source>
        <dbReference type="ARBA" id="ARBA00023211"/>
    </source>
</evidence>
<proteinExistence type="inferred from homology"/>
<dbReference type="PROSITE" id="PS00470">
    <property type="entry name" value="IDH_IMDH"/>
    <property type="match status" value="1"/>
</dbReference>
<comment type="pathway">
    <text evidence="3 14 15">Amino-acid biosynthesis; L-leucine biosynthesis; L-leucine from 3-methyl-2-oxobutanoate: step 3/4.</text>
</comment>
<dbReference type="PANTHER" id="PTHR42979:SF1">
    <property type="entry name" value="3-ISOPROPYLMALATE DEHYDROGENASE"/>
    <property type="match status" value="1"/>
</dbReference>
<dbReference type="FunFam" id="3.40.718.10:FF:000006">
    <property type="entry name" value="3-isopropylmalate dehydrogenase"/>
    <property type="match status" value="1"/>
</dbReference>
<dbReference type="AlphaFoldDB" id="A0A0J1BD34"/>
<dbReference type="PATRIC" id="fig|595434.4.peg.3281"/>
<protein>
    <recommendedName>
        <fullName evidence="14">3-isopropylmalate dehydrogenase</fullName>
        <ecNumber evidence="14">1.1.1.85</ecNumber>
    </recommendedName>
    <alternativeName>
        <fullName evidence="14">3-IPM-DH</fullName>
    </alternativeName>
    <alternativeName>
        <fullName evidence="14">Beta-IPM dehydrogenase</fullName>
        <shortName evidence="14">IMDH</shortName>
    </alternativeName>
</protein>
<comment type="subunit">
    <text evidence="5 14 15">Homodimer.</text>
</comment>
<feature type="binding site" evidence="14">
    <location>
        <position position="247"/>
    </location>
    <ligand>
        <name>Mg(2+)</name>
        <dbReference type="ChEBI" id="CHEBI:18420"/>
    </ligand>
</feature>
<dbReference type="Pfam" id="PF00180">
    <property type="entry name" value="Iso_dh"/>
    <property type="match status" value="1"/>
</dbReference>
<keyword evidence="11 14" id="KW-0520">NAD</keyword>
<dbReference type="InterPro" id="IPR024084">
    <property type="entry name" value="IsoPropMal-DH-like_dom"/>
</dbReference>
<accession>A0A0J1BD34</accession>
<comment type="function">
    <text evidence="14 15">Catalyzes the oxidation of 3-carboxy-2-hydroxy-4-methylpentanoate (3-isopropylmalate) to 3-carboxy-4-methyl-2-oxopentanoate. The product decarboxylates to 4-methyl-2 oxopentanoate.</text>
</comment>
<evidence type="ECO:0000313" key="18">
    <source>
        <dbReference type="Proteomes" id="UP000036367"/>
    </source>
</evidence>
<dbReference type="RefSeq" id="WP_047814926.1">
    <property type="nucleotide sequence ID" value="NZ_LECT01000028.1"/>
</dbReference>
<evidence type="ECO:0000256" key="9">
    <source>
        <dbReference type="ARBA" id="ARBA00022842"/>
    </source>
</evidence>
<feature type="binding site" evidence="14">
    <location>
        <begin position="281"/>
        <end position="293"/>
    </location>
    <ligand>
        <name>NAD(+)</name>
        <dbReference type="ChEBI" id="CHEBI:57540"/>
    </ligand>
</feature>
<keyword evidence="8 14" id="KW-0479">Metal-binding</keyword>
<dbReference type="GO" id="GO:0003862">
    <property type="term" value="F:3-isopropylmalate dehydrogenase activity"/>
    <property type="evidence" value="ECO:0007669"/>
    <property type="project" value="UniProtKB-UniRule"/>
</dbReference>
<evidence type="ECO:0000256" key="2">
    <source>
        <dbReference type="ARBA" id="ARBA00001936"/>
    </source>
</evidence>
<keyword evidence="6 14" id="KW-0432">Leucine biosynthesis</keyword>
<keyword evidence="10 14" id="KW-0560">Oxidoreductase</keyword>
<feature type="site" description="Important for catalysis" evidence="14">
    <location>
        <position position="190"/>
    </location>
</feature>
<evidence type="ECO:0000256" key="10">
    <source>
        <dbReference type="ARBA" id="ARBA00023002"/>
    </source>
</evidence>
<dbReference type="EMBL" id="LECT01000028">
    <property type="protein sequence ID" value="KLU04391.1"/>
    <property type="molecule type" value="Genomic_DNA"/>
</dbReference>
<keyword evidence="9 14" id="KW-0460">Magnesium</keyword>
<feature type="binding site" evidence="14">
    <location>
        <position position="106"/>
    </location>
    <ligand>
        <name>substrate</name>
    </ligand>
</feature>
<dbReference type="UniPathway" id="UPA00048">
    <property type="reaction ID" value="UER00072"/>
</dbReference>
<dbReference type="STRING" id="595434.RISK_003445"/>
<dbReference type="Gene3D" id="3.40.718.10">
    <property type="entry name" value="Isopropylmalate Dehydrogenase"/>
    <property type="match status" value="1"/>
</dbReference>
<evidence type="ECO:0000256" key="15">
    <source>
        <dbReference type="RuleBase" id="RU004445"/>
    </source>
</evidence>
<feature type="domain" description="Isopropylmalate dehydrogenase-like" evidence="16">
    <location>
        <begin position="4"/>
        <end position="353"/>
    </location>
</feature>
<evidence type="ECO:0000256" key="6">
    <source>
        <dbReference type="ARBA" id="ARBA00022430"/>
    </source>
</evidence>
<keyword evidence="12 14" id="KW-0464">Manganese</keyword>
<sequence>MNSSIVLLPGDGIGPEIVEQARLVLAKVAERFGHTFQFSSHQIGGIAIDETGDPLPQATIDACRESAAILLGAVGGPKWDDPSAKTRPEAGLLKIRKELGLFANLRPIKLFDELAEASPLRADIVKGTDILFFRELTGGIYFGESGTSGSGDDETAFQSMTYSAGEVKRIVRMAAQAARGRSNRLTSVDKANVLEPSRLWRRVAAEVMANEFPDVQYDVVLVDSMAMHLINRPSEFDVVVTGNMFGDILTDEASMLPGSLGMLPSASLGDSGPGLYEPIHGSAPDIAGKGIANPLATILAAAMMLRHSLGLTEEAEAIEAAVAAVITDGLRTPDLARGDQSKSVSTDEMGAAVVAKLTV</sequence>
<comment type="cofactor">
    <cofactor evidence="14 15">
        <name>Mg(2+)</name>
        <dbReference type="ChEBI" id="CHEBI:18420"/>
    </cofactor>
    <cofactor evidence="14 15">
        <name>Mn(2+)</name>
        <dbReference type="ChEBI" id="CHEBI:29035"/>
    </cofactor>
    <text evidence="14 15">Binds 1 Mg(2+) or Mn(2+) ion per subunit.</text>
</comment>
<dbReference type="GO" id="GO:0000287">
    <property type="term" value="F:magnesium ion binding"/>
    <property type="evidence" value="ECO:0007669"/>
    <property type="project" value="InterPro"/>
</dbReference>
<dbReference type="GO" id="GO:0005829">
    <property type="term" value="C:cytosol"/>
    <property type="evidence" value="ECO:0007669"/>
    <property type="project" value="TreeGrafter"/>
</dbReference>
<dbReference type="EC" id="1.1.1.85" evidence="14"/>